<dbReference type="EMBL" id="LAZR01066443">
    <property type="protein sequence ID" value="KKK53555.1"/>
    <property type="molecule type" value="Genomic_DNA"/>
</dbReference>
<dbReference type="InterPro" id="IPR003615">
    <property type="entry name" value="HNH_nuc"/>
</dbReference>
<name>A0A0F8WYM9_9ZZZZ</name>
<dbReference type="PANTHER" id="PTHR33877">
    <property type="entry name" value="SLL1193 PROTEIN"/>
    <property type="match status" value="1"/>
</dbReference>
<dbReference type="InterPro" id="IPR052892">
    <property type="entry name" value="NA-targeting_endonuclease"/>
</dbReference>
<evidence type="ECO:0000259" key="1">
    <source>
        <dbReference type="SMART" id="SM00507"/>
    </source>
</evidence>
<dbReference type="GO" id="GO:0008270">
    <property type="term" value="F:zinc ion binding"/>
    <property type="evidence" value="ECO:0007669"/>
    <property type="project" value="InterPro"/>
</dbReference>
<feature type="domain" description="HNH nuclease" evidence="1">
    <location>
        <begin position="33"/>
        <end position="85"/>
    </location>
</feature>
<sequence>MPLSKERDKERKRIARLEKLKFQPEKEKHVRLPFRIYLRDNFACQYCGRTPQDGVKLELDHVFPKSLGGSDDDDNLVTACWECNSAKSDLPLVQPNTTQMILNGTYVVVPELDADGEIIPEEITCLM</sequence>
<dbReference type="Pfam" id="PF01844">
    <property type="entry name" value="HNH"/>
    <property type="match status" value="1"/>
</dbReference>
<dbReference type="InterPro" id="IPR002711">
    <property type="entry name" value="HNH"/>
</dbReference>
<evidence type="ECO:0000313" key="2">
    <source>
        <dbReference type="EMBL" id="KKK53555.1"/>
    </source>
</evidence>
<dbReference type="GO" id="GO:0004519">
    <property type="term" value="F:endonuclease activity"/>
    <property type="evidence" value="ECO:0007669"/>
    <property type="project" value="InterPro"/>
</dbReference>
<dbReference type="SMART" id="SM00507">
    <property type="entry name" value="HNHc"/>
    <property type="match status" value="1"/>
</dbReference>
<dbReference type="GO" id="GO:0003676">
    <property type="term" value="F:nucleic acid binding"/>
    <property type="evidence" value="ECO:0007669"/>
    <property type="project" value="InterPro"/>
</dbReference>
<dbReference type="CDD" id="cd00085">
    <property type="entry name" value="HNHc"/>
    <property type="match status" value="1"/>
</dbReference>
<dbReference type="PANTHER" id="PTHR33877:SF2">
    <property type="entry name" value="OS07G0170200 PROTEIN"/>
    <property type="match status" value="1"/>
</dbReference>
<accession>A0A0F8WYM9</accession>
<dbReference type="AlphaFoldDB" id="A0A0F8WYM9"/>
<dbReference type="Gene3D" id="1.10.30.50">
    <property type="match status" value="1"/>
</dbReference>
<proteinExistence type="predicted"/>
<organism evidence="2">
    <name type="scientific">marine sediment metagenome</name>
    <dbReference type="NCBI Taxonomy" id="412755"/>
    <lineage>
        <taxon>unclassified sequences</taxon>
        <taxon>metagenomes</taxon>
        <taxon>ecological metagenomes</taxon>
    </lineage>
</organism>
<reference evidence="2" key="1">
    <citation type="journal article" date="2015" name="Nature">
        <title>Complex archaea that bridge the gap between prokaryotes and eukaryotes.</title>
        <authorList>
            <person name="Spang A."/>
            <person name="Saw J.H."/>
            <person name="Jorgensen S.L."/>
            <person name="Zaremba-Niedzwiedzka K."/>
            <person name="Martijn J."/>
            <person name="Lind A.E."/>
            <person name="van Eijk R."/>
            <person name="Schleper C."/>
            <person name="Guy L."/>
            <person name="Ettema T.J."/>
        </authorList>
    </citation>
    <scope>NUCLEOTIDE SEQUENCE</scope>
</reference>
<protein>
    <recommendedName>
        <fullName evidence="1">HNH nuclease domain-containing protein</fullName>
    </recommendedName>
</protein>
<gene>
    <name evidence="2" type="ORF">LCGC14_3093620</name>
</gene>
<comment type="caution">
    <text evidence="2">The sequence shown here is derived from an EMBL/GenBank/DDBJ whole genome shotgun (WGS) entry which is preliminary data.</text>
</comment>